<dbReference type="EMBL" id="CP012746">
    <property type="protein sequence ID" value="ALL64795.1"/>
    <property type="molecule type" value="Genomic_DNA"/>
</dbReference>
<dbReference type="InterPro" id="IPR003594">
    <property type="entry name" value="HATPase_dom"/>
</dbReference>
<dbReference type="SUPFAM" id="SSF55785">
    <property type="entry name" value="PYP-like sensor domain (PAS domain)"/>
    <property type="match status" value="1"/>
</dbReference>
<evidence type="ECO:0000256" key="2">
    <source>
        <dbReference type="ARBA" id="ARBA00022777"/>
    </source>
</evidence>
<dbReference type="PANTHER" id="PTHR24421">
    <property type="entry name" value="NITRATE/NITRITE SENSOR PROTEIN NARX-RELATED"/>
    <property type="match status" value="1"/>
</dbReference>
<keyword evidence="5" id="KW-0472">Membrane</keyword>
<feature type="transmembrane region" description="Helical" evidence="5">
    <location>
        <begin position="12"/>
        <end position="33"/>
    </location>
</feature>
<dbReference type="NCBIfam" id="TIGR00229">
    <property type="entry name" value="sensory_box"/>
    <property type="match status" value="1"/>
</dbReference>
<keyword evidence="1" id="KW-0808">Transferase</keyword>
<keyword evidence="5" id="KW-0812">Transmembrane</keyword>
<keyword evidence="3" id="KW-0902">Two-component regulatory system</keyword>
<evidence type="ECO:0000256" key="1">
    <source>
        <dbReference type="ARBA" id="ARBA00022679"/>
    </source>
</evidence>
<feature type="transmembrane region" description="Helical" evidence="5">
    <location>
        <begin position="39"/>
        <end position="58"/>
    </location>
</feature>
<evidence type="ECO:0000256" key="5">
    <source>
        <dbReference type="SAM" id="Phobius"/>
    </source>
</evidence>
<evidence type="ECO:0000259" key="8">
    <source>
        <dbReference type="PROSITE" id="PS50113"/>
    </source>
</evidence>
<keyword evidence="5" id="KW-1133">Transmembrane helix</keyword>
<dbReference type="InterPro" id="IPR036890">
    <property type="entry name" value="HATPase_C_sf"/>
</dbReference>
<evidence type="ECO:0000259" key="7">
    <source>
        <dbReference type="PROSITE" id="PS50112"/>
    </source>
</evidence>
<dbReference type="Pfam" id="PF07730">
    <property type="entry name" value="HisKA_3"/>
    <property type="match status" value="1"/>
</dbReference>
<dbReference type="PROSITE" id="PS50112">
    <property type="entry name" value="PAS"/>
    <property type="match status" value="1"/>
</dbReference>
<dbReference type="GO" id="GO:0016020">
    <property type="term" value="C:membrane"/>
    <property type="evidence" value="ECO:0007669"/>
    <property type="project" value="InterPro"/>
</dbReference>
<accession>A0A0P0R8W5</accession>
<feature type="domain" description="Histidine kinase" evidence="6">
    <location>
        <begin position="242"/>
        <end position="440"/>
    </location>
</feature>
<dbReference type="SMART" id="SM00091">
    <property type="entry name" value="PAS"/>
    <property type="match status" value="1"/>
</dbReference>
<dbReference type="CDD" id="cd00130">
    <property type="entry name" value="PAS"/>
    <property type="match status" value="1"/>
</dbReference>
<proteinExistence type="predicted"/>
<dbReference type="InterPro" id="IPR011712">
    <property type="entry name" value="Sig_transdc_His_kin_sub3_dim/P"/>
</dbReference>
<dbReference type="SMART" id="SM00387">
    <property type="entry name" value="HATPase_c"/>
    <property type="match status" value="1"/>
</dbReference>
<dbReference type="Pfam" id="PF13426">
    <property type="entry name" value="PAS_9"/>
    <property type="match status" value="1"/>
</dbReference>
<gene>
    <name evidence="9" type="ORF">K788_0002303</name>
</gene>
<evidence type="ECO:0000313" key="9">
    <source>
        <dbReference type="EMBL" id="ALL64795.1"/>
    </source>
</evidence>
<protein>
    <submittedName>
        <fullName evidence="9">Signal transduction histidine kinase</fullName>
    </submittedName>
</protein>
<keyword evidence="2 9" id="KW-0418">Kinase</keyword>
<name>A0A0P0R8W5_9BURK</name>
<evidence type="ECO:0000256" key="3">
    <source>
        <dbReference type="ARBA" id="ARBA00023012"/>
    </source>
</evidence>
<dbReference type="Gene3D" id="3.30.450.20">
    <property type="entry name" value="PAS domain"/>
    <property type="match status" value="1"/>
</dbReference>
<dbReference type="InterPro" id="IPR050482">
    <property type="entry name" value="Sensor_HK_TwoCompSys"/>
</dbReference>
<dbReference type="CDD" id="cd16917">
    <property type="entry name" value="HATPase_UhpB-NarQ-NarX-like"/>
    <property type="match status" value="1"/>
</dbReference>
<dbReference type="Gene3D" id="1.20.5.1930">
    <property type="match status" value="1"/>
</dbReference>
<dbReference type="KEGG" id="bcai:K788_0002303"/>
<keyword evidence="4" id="KW-0175">Coiled coil</keyword>
<dbReference type="InterPro" id="IPR035965">
    <property type="entry name" value="PAS-like_dom_sf"/>
</dbReference>
<evidence type="ECO:0000259" key="6">
    <source>
        <dbReference type="PROSITE" id="PS50109"/>
    </source>
</evidence>
<dbReference type="AlphaFoldDB" id="A0A0P0R8W5"/>
<feature type="coiled-coil region" evidence="4">
    <location>
        <begin position="207"/>
        <end position="241"/>
    </location>
</feature>
<dbReference type="GO" id="GO:0046983">
    <property type="term" value="F:protein dimerization activity"/>
    <property type="evidence" value="ECO:0007669"/>
    <property type="project" value="InterPro"/>
</dbReference>
<dbReference type="GO" id="GO:0000155">
    <property type="term" value="F:phosphorelay sensor kinase activity"/>
    <property type="evidence" value="ECO:0007669"/>
    <property type="project" value="InterPro"/>
</dbReference>
<feature type="domain" description="PAS" evidence="7">
    <location>
        <begin position="88"/>
        <end position="132"/>
    </location>
</feature>
<dbReference type="Gene3D" id="3.30.565.10">
    <property type="entry name" value="Histidine kinase-like ATPase, C-terminal domain"/>
    <property type="match status" value="1"/>
</dbReference>
<dbReference type="PANTHER" id="PTHR24421:SF59">
    <property type="entry name" value="OXYGEN SENSOR HISTIDINE KINASE NREB"/>
    <property type="match status" value="1"/>
</dbReference>
<dbReference type="RefSeq" id="WP_036004424.1">
    <property type="nucleotide sequence ID" value="NZ_CP012746.1"/>
</dbReference>
<feature type="domain" description="PAC" evidence="8">
    <location>
        <begin position="163"/>
        <end position="216"/>
    </location>
</feature>
<dbReference type="PROSITE" id="PS50109">
    <property type="entry name" value="HIS_KIN"/>
    <property type="match status" value="1"/>
</dbReference>
<dbReference type="GeneID" id="69968929"/>
<dbReference type="PROSITE" id="PS50113">
    <property type="entry name" value="PAC"/>
    <property type="match status" value="1"/>
</dbReference>
<dbReference type="Proteomes" id="UP000019146">
    <property type="component" value="Chromosome 1"/>
</dbReference>
<dbReference type="InterPro" id="IPR000700">
    <property type="entry name" value="PAS-assoc_C"/>
</dbReference>
<evidence type="ECO:0000256" key="4">
    <source>
        <dbReference type="SAM" id="Coils"/>
    </source>
</evidence>
<dbReference type="InterPro" id="IPR000014">
    <property type="entry name" value="PAS"/>
</dbReference>
<dbReference type="Pfam" id="PF02518">
    <property type="entry name" value="HATPase_c"/>
    <property type="match status" value="1"/>
</dbReference>
<organism evidence="9 10">
    <name type="scientific">Paraburkholderia caribensis MBA4</name>
    <dbReference type="NCBI Taxonomy" id="1323664"/>
    <lineage>
        <taxon>Bacteria</taxon>
        <taxon>Pseudomonadati</taxon>
        <taxon>Pseudomonadota</taxon>
        <taxon>Betaproteobacteria</taxon>
        <taxon>Burkholderiales</taxon>
        <taxon>Burkholderiaceae</taxon>
        <taxon>Paraburkholderia</taxon>
    </lineage>
</organism>
<sequence>MNPAASPSCLNLRTASMTLTVFMAGVLAASVTACLTLRWTTIVAAATGLACALACIVWSHRQERLSRHTRARPFDDDVHGAAPVQTFDEARLTAIIRSSREAIVTIDAMQRIVLMNPMAEELLGCDAAKVLGGPLSRFIPERFRIAHAKHVEHFGATSGSDRRMGSQRVLYALRADGREFPIEASISQSQYDNEKLYTVMLRDITERVRAEEALKQSREDLRELSANLQRVREEEKAHIARELHDDLGQSLTALKMDLSVIGHTLESEAIDNAYVHERLHAMARVIDAMVASVRRIAANQRPAMLDDLGLVAAIDWLADDFSQRYGIRVARRLEVGAAAFSHGAATAIFRIVQEALTNVAKHARASLVTLAMRVDGEHCTLDIVDDGRGLPATGHARDPRTDRNFGLLGIRERVHMLGGTLSTGEPGRGFNLSITFPLDALQSEETQP</sequence>
<dbReference type="SUPFAM" id="SSF55874">
    <property type="entry name" value="ATPase domain of HSP90 chaperone/DNA topoisomerase II/histidine kinase"/>
    <property type="match status" value="1"/>
</dbReference>
<dbReference type="InterPro" id="IPR005467">
    <property type="entry name" value="His_kinase_dom"/>
</dbReference>
<evidence type="ECO:0000313" key="10">
    <source>
        <dbReference type="Proteomes" id="UP000019146"/>
    </source>
</evidence>
<reference evidence="9 10" key="1">
    <citation type="journal article" date="2014" name="Genome Announc.">
        <title>Draft Genome Sequence of the Haloacid-Degrading Burkholderia caribensis Strain MBA4.</title>
        <authorList>
            <person name="Pan Y."/>
            <person name="Kong K.F."/>
            <person name="Tsang J.S."/>
        </authorList>
    </citation>
    <scope>NUCLEOTIDE SEQUENCE [LARGE SCALE GENOMIC DNA]</scope>
    <source>
        <strain evidence="9 10">MBA4</strain>
    </source>
</reference>